<organism evidence="1 2">
    <name type="scientific">Acanthoscelides obtectus</name>
    <name type="common">Bean weevil</name>
    <name type="synonym">Bruchus obtectus</name>
    <dbReference type="NCBI Taxonomy" id="200917"/>
    <lineage>
        <taxon>Eukaryota</taxon>
        <taxon>Metazoa</taxon>
        <taxon>Ecdysozoa</taxon>
        <taxon>Arthropoda</taxon>
        <taxon>Hexapoda</taxon>
        <taxon>Insecta</taxon>
        <taxon>Pterygota</taxon>
        <taxon>Neoptera</taxon>
        <taxon>Endopterygota</taxon>
        <taxon>Coleoptera</taxon>
        <taxon>Polyphaga</taxon>
        <taxon>Cucujiformia</taxon>
        <taxon>Chrysomeloidea</taxon>
        <taxon>Chrysomelidae</taxon>
        <taxon>Bruchinae</taxon>
        <taxon>Bruchini</taxon>
        <taxon>Acanthoscelides</taxon>
    </lineage>
</organism>
<dbReference type="AlphaFoldDB" id="A0A9P0PJP4"/>
<name>A0A9P0PJP4_ACAOB</name>
<accession>A0A9P0PJP4</accession>
<evidence type="ECO:0000313" key="1">
    <source>
        <dbReference type="EMBL" id="CAH1988360.1"/>
    </source>
</evidence>
<gene>
    <name evidence="1" type="ORF">ACAOBT_LOCUS18433</name>
</gene>
<keyword evidence="2" id="KW-1185">Reference proteome</keyword>
<protein>
    <submittedName>
        <fullName evidence="1">Uncharacterized protein</fullName>
    </submittedName>
</protein>
<dbReference type="Proteomes" id="UP001152888">
    <property type="component" value="Unassembled WGS sequence"/>
</dbReference>
<dbReference type="EMBL" id="CAKOFQ010007043">
    <property type="protein sequence ID" value="CAH1988360.1"/>
    <property type="molecule type" value="Genomic_DNA"/>
</dbReference>
<comment type="caution">
    <text evidence="1">The sequence shown here is derived from an EMBL/GenBank/DDBJ whole genome shotgun (WGS) entry which is preliminary data.</text>
</comment>
<evidence type="ECO:0000313" key="2">
    <source>
        <dbReference type="Proteomes" id="UP001152888"/>
    </source>
</evidence>
<dbReference type="OrthoDB" id="6596404at2759"/>
<proteinExistence type="predicted"/>
<sequence>MAGSAATKFNISEIDRFNDRIENVLGDPHARPIFEKYLISYKHHVMLKAFKLWNEASIADNFDEDHFLDLAEEIDGFNMNPFFSIQEDDRKLSYIKQECCRILSPVHPRFVEYLHLHHSV</sequence>
<reference evidence="1" key="1">
    <citation type="submission" date="2022-03" db="EMBL/GenBank/DDBJ databases">
        <authorList>
            <person name="Sayadi A."/>
        </authorList>
    </citation>
    <scope>NUCLEOTIDE SEQUENCE</scope>
</reference>